<evidence type="ECO:0000256" key="8">
    <source>
        <dbReference type="ARBA" id="ARBA00047469"/>
    </source>
</evidence>
<evidence type="ECO:0000256" key="4">
    <source>
        <dbReference type="ARBA" id="ARBA00022741"/>
    </source>
</evidence>
<dbReference type="InterPro" id="IPR009008">
    <property type="entry name" value="Val/Leu/Ile-tRNA-synth_edit"/>
</dbReference>
<keyword evidence="4 9" id="KW-0547">Nucleotide-binding</keyword>
<evidence type="ECO:0000256" key="3">
    <source>
        <dbReference type="ARBA" id="ARBA00022598"/>
    </source>
</evidence>
<dbReference type="InterPro" id="IPR025709">
    <property type="entry name" value="Leu_tRNA-synth_edit"/>
</dbReference>
<dbReference type="Pfam" id="PF08264">
    <property type="entry name" value="Anticodon_1"/>
    <property type="match status" value="1"/>
</dbReference>
<dbReference type="Gene3D" id="3.40.50.620">
    <property type="entry name" value="HUPs"/>
    <property type="match status" value="2"/>
</dbReference>
<dbReference type="Pfam" id="PF13603">
    <property type="entry name" value="tRNA-synt_1_2"/>
    <property type="match status" value="1"/>
</dbReference>
<dbReference type="PANTHER" id="PTHR43740:SF2">
    <property type="entry name" value="LEUCINE--TRNA LIGASE, MITOCHONDRIAL"/>
    <property type="match status" value="1"/>
</dbReference>
<evidence type="ECO:0000256" key="2">
    <source>
        <dbReference type="ARBA" id="ARBA00022490"/>
    </source>
</evidence>
<feature type="domain" description="Leucyl-tRNA synthetase editing" evidence="13">
    <location>
        <begin position="239"/>
        <end position="462"/>
    </location>
</feature>
<evidence type="ECO:0000256" key="6">
    <source>
        <dbReference type="ARBA" id="ARBA00022917"/>
    </source>
</evidence>
<sequence>MTEQPNFAGTHDDRDAAPDYDVAAIHAKWQAKWDELKPFATSDPNDKRPRKYILDMFPYPSGDLHMGHAEAYAFGDIAARYWRQRGFNVLHPIGWDSFGLPAENAAIERGIDPRGWTYDNIEQQKKSMKLYGVSFDWDRVLHTSDPEYYKWNQWLFLKMYEKGLAYRKDSWVNWDPVDQTVLANEQVLADGTSERSGAVVVKKKLTQWYLKITDYADRLLDDLNQLEGAWPSKVLSMQRNWIGRSIGADVDFEIEGAEHGSASGATAPNRTVTVFTTRPDTLYGVTFMVVAPDGDLAAELVENASDDVKASFASYLKQTQKQTEIERKDASRTKTGIPLDRFAINPVTGERIPIWAADYVLADYGHGAVMAVPAHDQRDLEFAIKFDLPVRVVLDTNAPITGAIPVLELDENGMAILPDDLPPLNPRETGTSLQGDGRMINSGPLDGLSKSNAIKKIVEQLEAAGTGRAAKTYRLRDWLISRQRFWGTPIPIIHGSDGELIPVPFDQLPVELPSTEGLDLKPKGKSPLAAAEEWINVTDPRDGSPALRDADTMDTFVDSSWYFLRFLSPNDPDKAFDQAEAEKWAPVDQYVGGVEHAILHLLYSRFITKVLFDLGYVSFTEPFSALLNQGMVLSEGKKMSKRSRKAVTFSGEIAEHGADALRLTLAFAGPPEDNINWEDVSPPASHKFLARAFRLVRDVTSAPEIEWKTGDVALRRATHRFLADGPGLAESLKFNVLVARIMDLVNTTRKVIDTGAGGEDAAVREAAEVITIALSLFAPHTAEEMWEKLGYEPTVALAGWRKADPSLLVEESVTAVVQVDGKVRDRLEVSPKIDAADLEALAMASEAVKRTVGDREIVKVIVRAPKLVNIATRQQPTEG</sequence>
<dbReference type="HAMAP" id="MF_00049_B">
    <property type="entry name" value="Leu_tRNA_synth_B"/>
    <property type="match status" value="1"/>
</dbReference>
<evidence type="ECO:0000313" key="15">
    <source>
        <dbReference type="Proteomes" id="UP001500943"/>
    </source>
</evidence>
<accession>A0ABN1VCH0</accession>
<dbReference type="GO" id="GO:0016874">
    <property type="term" value="F:ligase activity"/>
    <property type="evidence" value="ECO:0007669"/>
    <property type="project" value="UniProtKB-KW"/>
</dbReference>
<gene>
    <name evidence="9 14" type="primary">leuS</name>
    <name evidence="14" type="ORF">GCM10009655_00500</name>
</gene>
<dbReference type="EC" id="6.1.1.4" evidence="9"/>
<dbReference type="SUPFAM" id="SSF47323">
    <property type="entry name" value="Anticodon-binding domain of a subclass of class I aminoacyl-tRNA synthetases"/>
    <property type="match status" value="1"/>
</dbReference>
<evidence type="ECO:0000256" key="10">
    <source>
        <dbReference type="RuleBase" id="RU363035"/>
    </source>
</evidence>
<keyword evidence="15" id="KW-1185">Reference proteome</keyword>
<dbReference type="InterPro" id="IPR009080">
    <property type="entry name" value="tRNAsynth_Ia_anticodon-bd"/>
</dbReference>
<dbReference type="InterPro" id="IPR001412">
    <property type="entry name" value="aa-tRNA-synth_I_CS"/>
</dbReference>
<dbReference type="SUPFAM" id="SSF50677">
    <property type="entry name" value="ValRS/IleRS/LeuRS editing domain"/>
    <property type="match status" value="1"/>
</dbReference>
<evidence type="ECO:0000256" key="9">
    <source>
        <dbReference type="HAMAP-Rule" id="MF_00049"/>
    </source>
</evidence>
<evidence type="ECO:0000313" key="14">
    <source>
        <dbReference type="EMBL" id="GAA1205401.1"/>
    </source>
</evidence>
<dbReference type="NCBIfam" id="TIGR00396">
    <property type="entry name" value="leuS_bact"/>
    <property type="match status" value="1"/>
</dbReference>
<keyword evidence="7 9" id="KW-0030">Aminoacyl-tRNA synthetase</keyword>
<dbReference type="InterPro" id="IPR002300">
    <property type="entry name" value="aa-tRNA-synth_Ia"/>
</dbReference>
<dbReference type="PANTHER" id="PTHR43740">
    <property type="entry name" value="LEUCYL-TRNA SYNTHETASE"/>
    <property type="match status" value="1"/>
</dbReference>
<dbReference type="Gene3D" id="3.10.20.590">
    <property type="match status" value="1"/>
</dbReference>
<reference evidence="14 15" key="1">
    <citation type="journal article" date="2019" name="Int. J. Syst. Evol. Microbiol.">
        <title>The Global Catalogue of Microorganisms (GCM) 10K type strain sequencing project: providing services to taxonomists for standard genome sequencing and annotation.</title>
        <authorList>
            <consortium name="The Broad Institute Genomics Platform"/>
            <consortium name="The Broad Institute Genome Sequencing Center for Infectious Disease"/>
            <person name="Wu L."/>
            <person name="Ma J."/>
        </authorList>
    </citation>
    <scope>NUCLEOTIDE SEQUENCE [LARGE SCALE GENOMIC DNA]</scope>
    <source>
        <strain evidence="14 15">JCM 12762</strain>
    </source>
</reference>
<evidence type="ECO:0000259" key="12">
    <source>
        <dbReference type="Pfam" id="PF08264"/>
    </source>
</evidence>
<keyword evidence="2 9" id="KW-0963">Cytoplasm</keyword>
<feature type="domain" description="Methionyl/Valyl/Leucyl/Isoleucyl-tRNA synthetase anticodon-binding" evidence="12">
    <location>
        <begin position="726"/>
        <end position="834"/>
    </location>
</feature>
<evidence type="ECO:0000256" key="1">
    <source>
        <dbReference type="ARBA" id="ARBA00005594"/>
    </source>
</evidence>
<comment type="similarity">
    <text evidence="1 9 10">Belongs to the class-I aminoacyl-tRNA synthetase family.</text>
</comment>
<proteinExistence type="inferred from homology"/>
<feature type="domain" description="Aminoacyl-tRNA synthetase class Ia" evidence="11">
    <location>
        <begin position="475"/>
        <end position="677"/>
    </location>
</feature>
<dbReference type="EMBL" id="BAAAKW010000001">
    <property type="protein sequence ID" value="GAA1205401.1"/>
    <property type="molecule type" value="Genomic_DNA"/>
</dbReference>
<evidence type="ECO:0000259" key="11">
    <source>
        <dbReference type="Pfam" id="PF00133"/>
    </source>
</evidence>
<keyword evidence="3 9" id="KW-0436">Ligase</keyword>
<feature type="short sequence motif" description="'HIGH' region" evidence="9">
    <location>
        <begin position="58"/>
        <end position="68"/>
    </location>
</feature>
<feature type="binding site" evidence="9">
    <location>
        <position position="641"/>
    </location>
    <ligand>
        <name>ATP</name>
        <dbReference type="ChEBI" id="CHEBI:30616"/>
    </ligand>
</feature>
<dbReference type="RefSeq" id="WP_343922141.1">
    <property type="nucleotide sequence ID" value="NZ_BAAAKW010000001.1"/>
</dbReference>
<dbReference type="Gene3D" id="3.90.740.10">
    <property type="entry name" value="Valyl/Leucyl/Isoleucyl-tRNA synthetase, editing domain"/>
    <property type="match status" value="1"/>
</dbReference>
<dbReference type="InterPro" id="IPR014729">
    <property type="entry name" value="Rossmann-like_a/b/a_fold"/>
</dbReference>
<dbReference type="SUPFAM" id="SSF52374">
    <property type="entry name" value="Nucleotidylyl transferase"/>
    <property type="match status" value="1"/>
</dbReference>
<dbReference type="InterPro" id="IPR013155">
    <property type="entry name" value="M/V/L/I-tRNA-synth_anticd-bd"/>
</dbReference>
<keyword evidence="6 9" id="KW-0648">Protein biosynthesis</keyword>
<dbReference type="PROSITE" id="PS00178">
    <property type="entry name" value="AA_TRNA_LIGASE_I"/>
    <property type="match status" value="1"/>
</dbReference>
<dbReference type="CDD" id="cd00812">
    <property type="entry name" value="LeuRS_core"/>
    <property type="match status" value="1"/>
</dbReference>
<comment type="subcellular location">
    <subcellularLocation>
        <location evidence="9">Cytoplasm</location>
    </subcellularLocation>
</comment>
<dbReference type="Proteomes" id="UP001500943">
    <property type="component" value="Unassembled WGS sequence"/>
</dbReference>
<dbReference type="Gene3D" id="1.10.730.10">
    <property type="entry name" value="Isoleucyl-tRNA Synthetase, Domain 1"/>
    <property type="match status" value="1"/>
</dbReference>
<evidence type="ECO:0000256" key="7">
    <source>
        <dbReference type="ARBA" id="ARBA00023146"/>
    </source>
</evidence>
<feature type="domain" description="Aminoacyl-tRNA synthetase class Ia" evidence="11">
    <location>
        <begin position="28"/>
        <end position="226"/>
    </location>
</feature>
<comment type="caution">
    <text evidence="14">The sequence shown here is derived from an EMBL/GenBank/DDBJ whole genome shotgun (WGS) entry which is preliminary data.</text>
</comment>
<organism evidence="14 15">
    <name type="scientific">Rhodoglobus aureus</name>
    <dbReference type="NCBI Taxonomy" id="191497"/>
    <lineage>
        <taxon>Bacteria</taxon>
        <taxon>Bacillati</taxon>
        <taxon>Actinomycetota</taxon>
        <taxon>Actinomycetes</taxon>
        <taxon>Micrococcales</taxon>
        <taxon>Microbacteriaceae</taxon>
        <taxon>Rhodoglobus</taxon>
    </lineage>
</organism>
<dbReference type="Pfam" id="PF00133">
    <property type="entry name" value="tRNA-synt_1"/>
    <property type="match status" value="2"/>
</dbReference>
<comment type="caution">
    <text evidence="9">Lacks conserved residue(s) required for the propagation of feature annotation.</text>
</comment>
<comment type="catalytic activity">
    <reaction evidence="8 9">
        <text>tRNA(Leu) + L-leucine + ATP = L-leucyl-tRNA(Leu) + AMP + diphosphate</text>
        <dbReference type="Rhea" id="RHEA:11688"/>
        <dbReference type="Rhea" id="RHEA-COMP:9613"/>
        <dbReference type="Rhea" id="RHEA-COMP:9622"/>
        <dbReference type="ChEBI" id="CHEBI:30616"/>
        <dbReference type="ChEBI" id="CHEBI:33019"/>
        <dbReference type="ChEBI" id="CHEBI:57427"/>
        <dbReference type="ChEBI" id="CHEBI:78442"/>
        <dbReference type="ChEBI" id="CHEBI:78494"/>
        <dbReference type="ChEBI" id="CHEBI:456215"/>
        <dbReference type="EC" id="6.1.1.4"/>
    </reaction>
</comment>
<dbReference type="InterPro" id="IPR002302">
    <property type="entry name" value="Leu-tRNA-ligase"/>
</dbReference>
<keyword evidence="5 9" id="KW-0067">ATP-binding</keyword>
<protein>
    <recommendedName>
        <fullName evidence="9">Leucine--tRNA ligase</fullName>
        <ecNumber evidence="9">6.1.1.4</ecNumber>
    </recommendedName>
    <alternativeName>
        <fullName evidence="9">Leucyl-tRNA synthetase</fullName>
        <shortName evidence="9">LeuRS</shortName>
    </alternativeName>
</protein>
<evidence type="ECO:0000259" key="13">
    <source>
        <dbReference type="Pfam" id="PF13603"/>
    </source>
</evidence>
<name>A0ABN1VCH0_9MICO</name>
<dbReference type="PRINTS" id="PR00985">
    <property type="entry name" value="TRNASYNTHLEU"/>
</dbReference>
<evidence type="ECO:0000256" key="5">
    <source>
        <dbReference type="ARBA" id="ARBA00022840"/>
    </source>
</evidence>